<reference evidence="1" key="1">
    <citation type="journal article" date="2014" name="Int. J. Syst. Evol. Microbiol.">
        <title>Complete genome sequence of Corynebacterium casei LMG S-19264T (=DSM 44701T), isolated from a smear-ripened cheese.</title>
        <authorList>
            <consortium name="US DOE Joint Genome Institute (JGI-PGF)"/>
            <person name="Walter F."/>
            <person name="Albersmeier A."/>
            <person name="Kalinowski J."/>
            <person name="Ruckert C."/>
        </authorList>
    </citation>
    <scope>NUCLEOTIDE SEQUENCE</scope>
    <source>
        <strain evidence="1">CGMCC 4.7679</strain>
    </source>
</reference>
<organism evidence="1 2">
    <name type="scientific">Amycolatopsis bartoniae</name>
    <dbReference type="NCBI Taxonomy" id="941986"/>
    <lineage>
        <taxon>Bacteria</taxon>
        <taxon>Bacillati</taxon>
        <taxon>Actinomycetota</taxon>
        <taxon>Actinomycetes</taxon>
        <taxon>Pseudonocardiales</taxon>
        <taxon>Pseudonocardiaceae</taxon>
        <taxon>Amycolatopsis</taxon>
    </lineage>
</organism>
<dbReference type="EMBL" id="BNAV01000012">
    <property type="protein sequence ID" value="GHF77742.1"/>
    <property type="molecule type" value="Genomic_DNA"/>
</dbReference>
<proteinExistence type="predicted"/>
<dbReference type="AlphaFoldDB" id="A0A8H9J2D4"/>
<gene>
    <name evidence="1" type="ORF">GCM10017566_59950</name>
</gene>
<sequence>MDAHDDVVLGGMRVGQVGRGEPADPGVPVPYDDGFHVESLSRVWFFGQRSRPSRCACVHVAERGAPGAAFIRPETPRIRTRATKGFAFVHLAILVYDEVTLLDVADPAEVFKEANRFGTARRGESG</sequence>
<protein>
    <submittedName>
        <fullName evidence="1">Uncharacterized protein</fullName>
    </submittedName>
</protein>
<comment type="caution">
    <text evidence="1">The sequence shown here is derived from an EMBL/GenBank/DDBJ whole genome shotgun (WGS) entry which is preliminary data.</text>
</comment>
<dbReference type="Proteomes" id="UP000658656">
    <property type="component" value="Unassembled WGS sequence"/>
</dbReference>
<name>A0A8H9J2D4_9PSEU</name>
<evidence type="ECO:0000313" key="2">
    <source>
        <dbReference type="Proteomes" id="UP000658656"/>
    </source>
</evidence>
<evidence type="ECO:0000313" key="1">
    <source>
        <dbReference type="EMBL" id="GHF77742.1"/>
    </source>
</evidence>
<accession>A0A8H9J2D4</accession>
<keyword evidence="2" id="KW-1185">Reference proteome</keyword>
<reference evidence="1" key="2">
    <citation type="submission" date="2020-09" db="EMBL/GenBank/DDBJ databases">
        <authorList>
            <person name="Sun Q."/>
            <person name="Zhou Y."/>
        </authorList>
    </citation>
    <scope>NUCLEOTIDE SEQUENCE</scope>
    <source>
        <strain evidence="1">CGMCC 4.7679</strain>
    </source>
</reference>